<dbReference type="AlphaFoldDB" id="A0A9X3Z5T3"/>
<dbReference type="EMBL" id="JAPYYP010000076">
    <property type="protein sequence ID" value="MDA5111109.1"/>
    <property type="molecule type" value="Genomic_DNA"/>
</dbReference>
<gene>
    <name evidence="1" type="ORF">O3V59_22520</name>
</gene>
<dbReference type="InterPro" id="IPR014942">
    <property type="entry name" value="AbiEii"/>
</dbReference>
<proteinExistence type="predicted"/>
<keyword evidence="2" id="KW-1185">Reference proteome</keyword>
<dbReference type="GO" id="GO:0016740">
    <property type="term" value="F:transferase activity"/>
    <property type="evidence" value="ECO:0007669"/>
    <property type="project" value="UniProtKB-KW"/>
</dbReference>
<organism evidence="1 2">
    <name type="scientific">Brevibacillus thermoruber</name>
    <dbReference type="NCBI Taxonomy" id="33942"/>
    <lineage>
        <taxon>Bacteria</taxon>
        <taxon>Bacillati</taxon>
        <taxon>Bacillota</taxon>
        <taxon>Bacilli</taxon>
        <taxon>Bacillales</taxon>
        <taxon>Paenibacillaceae</taxon>
        <taxon>Brevibacillus</taxon>
    </lineage>
</organism>
<evidence type="ECO:0000313" key="2">
    <source>
        <dbReference type="Proteomes" id="UP001151071"/>
    </source>
</evidence>
<protein>
    <submittedName>
        <fullName evidence="1">Nucleotidyl transferase AbiEii/AbiGii toxin family protein</fullName>
    </submittedName>
</protein>
<accession>A0A9X3Z5T3</accession>
<dbReference type="Proteomes" id="UP001151071">
    <property type="component" value="Unassembled WGS sequence"/>
</dbReference>
<sequence length="227" mass="26657">MTYGDEGYYAFDINLVPRPLKMSEEKKRFWGGYSLDFKVVKKELYETLKNDHPRLQQQAIVVGANNRKKIEVEISRFEVTRAKRAVELDGYTVYVYTPVMIVLEKLRAICQQMDEYVNAIPTHKKPRARDFFDIYSIMEAFKGVKEEIFQSDNLELLEEIFNVKKVPLHLLSKIADEREYHRDNFQAVKDTVSAKDIKDYDYYFDYVLALVDGLNTARERQVAAAQE</sequence>
<reference evidence="1" key="1">
    <citation type="submission" date="2022-12" db="EMBL/GenBank/DDBJ databases">
        <title>Draft genome sequence of the thermophilic strain Brevibacillus thermoruber HT42, isolated from Los Humeros, Puebla, Mexico, with biotechnological potential.</title>
        <authorList>
            <person name="Lara Sanchez J."/>
            <person name="Solis Palacios R."/>
            <person name="Bustos Baena A.S."/>
            <person name="Ruz Baez A.E."/>
            <person name="Espinosa Luna G."/>
            <person name="Oliart Ros R.M."/>
        </authorList>
    </citation>
    <scope>NUCLEOTIDE SEQUENCE</scope>
    <source>
        <strain evidence="1">HT42</strain>
    </source>
</reference>
<dbReference type="RefSeq" id="WP_271141124.1">
    <property type="nucleotide sequence ID" value="NZ_JAPYYP010000076.1"/>
</dbReference>
<keyword evidence="1" id="KW-0808">Transferase</keyword>
<comment type="caution">
    <text evidence="1">The sequence shown here is derived from an EMBL/GenBank/DDBJ whole genome shotgun (WGS) entry which is preliminary data.</text>
</comment>
<dbReference type="Pfam" id="PF08843">
    <property type="entry name" value="AbiEii"/>
    <property type="match status" value="1"/>
</dbReference>
<name>A0A9X3Z5T3_9BACL</name>
<evidence type="ECO:0000313" key="1">
    <source>
        <dbReference type="EMBL" id="MDA5111109.1"/>
    </source>
</evidence>